<dbReference type="GO" id="GO:0003700">
    <property type="term" value="F:DNA-binding transcription factor activity"/>
    <property type="evidence" value="ECO:0007669"/>
    <property type="project" value="InterPro"/>
</dbReference>
<evidence type="ECO:0000313" key="6">
    <source>
        <dbReference type="Proteomes" id="UP000295632"/>
    </source>
</evidence>
<dbReference type="Pfam" id="PF00392">
    <property type="entry name" value="GntR"/>
    <property type="match status" value="1"/>
</dbReference>
<evidence type="ECO:0000256" key="1">
    <source>
        <dbReference type="ARBA" id="ARBA00023015"/>
    </source>
</evidence>
<gene>
    <name evidence="5" type="ORF">EV213_104213</name>
</gene>
<evidence type="ECO:0000256" key="3">
    <source>
        <dbReference type="ARBA" id="ARBA00023163"/>
    </source>
</evidence>
<evidence type="ECO:0000313" key="5">
    <source>
        <dbReference type="EMBL" id="TDQ41215.1"/>
    </source>
</evidence>
<dbReference type="InterPro" id="IPR036390">
    <property type="entry name" value="WH_DNA-bd_sf"/>
</dbReference>
<dbReference type="AlphaFoldDB" id="A0A4R6U966"/>
<dbReference type="InterPro" id="IPR050679">
    <property type="entry name" value="Bact_HTH_transcr_reg"/>
</dbReference>
<reference evidence="5 6" key="1">
    <citation type="submission" date="2019-03" db="EMBL/GenBank/DDBJ databases">
        <title>Genomic Encyclopedia of Type Strains, Phase IV (KMG-IV): sequencing the most valuable type-strain genomes for metagenomic binning, comparative biology and taxonomic classification.</title>
        <authorList>
            <person name="Goeker M."/>
        </authorList>
    </citation>
    <scope>NUCLEOTIDE SEQUENCE [LARGE SCALE GENOMIC DNA]</scope>
    <source>
        <strain evidence="5 6">DSM 28697</strain>
    </source>
</reference>
<keyword evidence="3" id="KW-0804">Transcription</keyword>
<dbReference type="Proteomes" id="UP000295632">
    <property type="component" value="Unassembled WGS sequence"/>
</dbReference>
<dbReference type="PANTHER" id="PTHR44846:SF1">
    <property type="entry name" value="MANNOSYL-D-GLYCERATE TRANSPORT_METABOLISM SYSTEM REPRESSOR MNGR-RELATED"/>
    <property type="match status" value="1"/>
</dbReference>
<name>A0A4R6U966_9BACI</name>
<dbReference type="GO" id="GO:0045892">
    <property type="term" value="P:negative regulation of DNA-templated transcription"/>
    <property type="evidence" value="ECO:0007669"/>
    <property type="project" value="TreeGrafter"/>
</dbReference>
<dbReference type="OrthoDB" id="9815017at2"/>
<dbReference type="RefSeq" id="WP_133579810.1">
    <property type="nucleotide sequence ID" value="NZ_SNYJ01000004.1"/>
</dbReference>
<dbReference type="GO" id="GO:0003677">
    <property type="term" value="F:DNA binding"/>
    <property type="evidence" value="ECO:0007669"/>
    <property type="project" value="UniProtKB-KW"/>
</dbReference>
<dbReference type="InterPro" id="IPR036388">
    <property type="entry name" value="WH-like_DNA-bd_sf"/>
</dbReference>
<dbReference type="InterPro" id="IPR000524">
    <property type="entry name" value="Tscrpt_reg_HTH_GntR"/>
</dbReference>
<keyword evidence="1" id="KW-0805">Transcription regulation</keyword>
<protein>
    <submittedName>
        <fullName evidence="5">GntR family transcriptional regulator</fullName>
    </submittedName>
</protein>
<dbReference type="PRINTS" id="PR00035">
    <property type="entry name" value="HTHGNTR"/>
</dbReference>
<feature type="domain" description="HTH gntR-type" evidence="4">
    <location>
        <begin position="12"/>
        <end position="80"/>
    </location>
</feature>
<keyword evidence="2" id="KW-0238">DNA-binding</keyword>
<dbReference type="PROSITE" id="PS50949">
    <property type="entry name" value="HTH_GNTR"/>
    <property type="match status" value="1"/>
</dbReference>
<dbReference type="SMART" id="SM00866">
    <property type="entry name" value="UTRA"/>
    <property type="match status" value="1"/>
</dbReference>
<dbReference type="PANTHER" id="PTHR44846">
    <property type="entry name" value="MANNOSYL-D-GLYCERATE TRANSPORT/METABOLISM SYSTEM REPRESSOR MNGR-RELATED"/>
    <property type="match status" value="1"/>
</dbReference>
<organism evidence="5 6">
    <name type="scientific">Aureibacillus halotolerans</name>
    <dbReference type="NCBI Taxonomy" id="1508390"/>
    <lineage>
        <taxon>Bacteria</taxon>
        <taxon>Bacillati</taxon>
        <taxon>Bacillota</taxon>
        <taxon>Bacilli</taxon>
        <taxon>Bacillales</taxon>
        <taxon>Bacillaceae</taxon>
        <taxon>Aureibacillus</taxon>
    </lineage>
</organism>
<dbReference type="CDD" id="cd07377">
    <property type="entry name" value="WHTH_GntR"/>
    <property type="match status" value="1"/>
</dbReference>
<evidence type="ECO:0000259" key="4">
    <source>
        <dbReference type="PROSITE" id="PS50949"/>
    </source>
</evidence>
<dbReference type="InterPro" id="IPR011663">
    <property type="entry name" value="UTRA"/>
</dbReference>
<dbReference type="SMART" id="SM00345">
    <property type="entry name" value="HTH_GNTR"/>
    <property type="match status" value="1"/>
</dbReference>
<sequence length="244" mass="28366">MEKSKKLTANGEALYSQIKRILIQRIKENVWKPNTLIPTEQELMDEFEVSRTTIRQAIAILVQMDLLEKKQGRGTIVRPQKLVGSLGQLKGFAEEVLEKGKTPKSKVIRAEFKTMLFPEKEILSLDEKENVYLIERIRFADDMPIAFERTCWPEEIGKVLSTYDLDQAQYYPILEEHGYHLKKAHEKISAINATVYEADYLGIRPGEALLEMTRLSYGIDGQPIEYTCTKYRSDQYHYDIELER</sequence>
<accession>A0A4R6U966</accession>
<dbReference type="SUPFAM" id="SSF46785">
    <property type="entry name" value="Winged helix' DNA-binding domain"/>
    <property type="match status" value="1"/>
</dbReference>
<dbReference type="InterPro" id="IPR028978">
    <property type="entry name" value="Chorismate_lyase_/UTRA_dom_sf"/>
</dbReference>
<comment type="caution">
    <text evidence="5">The sequence shown here is derived from an EMBL/GenBank/DDBJ whole genome shotgun (WGS) entry which is preliminary data.</text>
</comment>
<dbReference type="FunFam" id="1.10.10.10:FF:000079">
    <property type="entry name" value="GntR family transcriptional regulator"/>
    <property type="match status" value="1"/>
</dbReference>
<keyword evidence="6" id="KW-1185">Reference proteome</keyword>
<dbReference type="EMBL" id="SNYJ01000004">
    <property type="protein sequence ID" value="TDQ41215.1"/>
    <property type="molecule type" value="Genomic_DNA"/>
</dbReference>
<dbReference type="SUPFAM" id="SSF64288">
    <property type="entry name" value="Chorismate lyase-like"/>
    <property type="match status" value="1"/>
</dbReference>
<dbReference type="Pfam" id="PF07702">
    <property type="entry name" value="UTRA"/>
    <property type="match status" value="1"/>
</dbReference>
<proteinExistence type="predicted"/>
<evidence type="ECO:0000256" key="2">
    <source>
        <dbReference type="ARBA" id="ARBA00023125"/>
    </source>
</evidence>
<dbReference type="Gene3D" id="1.10.10.10">
    <property type="entry name" value="Winged helix-like DNA-binding domain superfamily/Winged helix DNA-binding domain"/>
    <property type="match status" value="1"/>
</dbReference>
<dbReference type="Gene3D" id="3.40.1410.10">
    <property type="entry name" value="Chorismate lyase-like"/>
    <property type="match status" value="1"/>
</dbReference>